<keyword evidence="3" id="KW-1185">Reference proteome</keyword>
<dbReference type="PROSITE" id="PS51257">
    <property type="entry name" value="PROKAR_LIPOPROTEIN"/>
    <property type="match status" value="1"/>
</dbReference>
<comment type="caution">
    <text evidence="2">The sequence shown here is derived from an EMBL/GenBank/DDBJ whole genome shotgun (WGS) entry which is preliminary data.</text>
</comment>
<gene>
    <name evidence="2" type="ORF">GCM10010989_15130</name>
</gene>
<evidence type="ECO:0000256" key="1">
    <source>
        <dbReference type="SAM" id="SignalP"/>
    </source>
</evidence>
<feature type="chain" id="PRO_5037754947" description="Lipoprotein" evidence="1">
    <location>
        <begin position="24"/>
        <end position="137"/>
    </location>
</feature>
<sequence>MRFKIALATTAAAFLLSACGDSAGMESERLDNMNLTPEQREVAQAFVIGMKKDTGMPMLCGRDYGFAGCYAKRVQMPVNLKRAHIAYLSDYAAADKDYYAFFARMNVGEEAAWDLFQRYEAAEQQCSAGAMVKQLLD</sequence>
<evidence type="ECO:0000313" key="2">
    <source>
        <dbReference type="EMBL" id="GGD42093.1"/>
    </source>
</evidence>
<feature type="signal peptide" evidence="1">
    <location>
        <begin position="1"/>
        <end position="23"/>
    </location>
</feature>
<name>A0A917DIS9_9SPHN</name>
<keyword evidence="1" id="KW-0732">Signal</keyword>
<dbReference type="OrthoDB" id="7432971at2"/>
<evidence type="ECO:0008006" key="4">
    <source>
        <dbReference type="Google" id="ProtNLM"/>
    </source>
</evidence>
<dbReference type="Proteomes" id="UP000598997">
    <property type="component" value="Unassembled WGS sequence"/>
</dbReference>
<dbReference type="RefSeq" id="WP_066766435.1">
    <property type="nucleotide sequence ID" value="NZ_BMIO01000004.1"/>
</dbReference>
<organism evidence="2 3">
    <name type="scientific">Croceicoccus pelagius</name>
    <dbReference type="NCBI Taxonomy" id="1703341"/>
    <lineage>
        <taxon>Bacteria</taxon>
        <taxon>Pseudomonadati</taxon>
        <taxon>Pseudomonadota</taxon>
        <taxon>Alphaproteobacteria</taxon>
        <taxon>Sphingomonadales</taxon>
        <taxon>Erythrobacteraceae</taxon>
        <taxon>Croceicoccus</taxon>
    </lineage>
</organism>
<evidence type="ECO:0000313" key="3">
    <source>
        <dbReference type="Proteomes" id="UP000598997"/>
    </source>
</evidence>
<accession>A0A917DIS9</accession>
<protein>
    <recommendedName>
        <fullName evidence="4">Lipoprotein</fullName>
    </recommendedName>
</protein>
<dbReference type="EMBL" id="BMIO01000004">
    <property type="protein sequence ID" value="GGD42093.1"/>
    <property type="molecule type" value="Genomic_DNA"/>
</dbReference>
<reference evidence="2 3" key="1">
    <citation type="journal article" date="2014" name="Int. J. Syst. Evol. Microbiol.">
        <title>Complete genome sequence of Corynebacterium casei LMG S-19264T (=DSM 44701T), isolated from a smear-ripened cheese.</title>
        <authorList>
            <consortium name="US DOE Joint Genome Institute (JGI-PGF)"/>
            <person name="Walter F."/>
            <person name="Albersmeier A."/>
            <person name="Kalinowski J."/>
            <person name="Ruckert C."/>
        </authorList>
    </citation>
    <scope>NUCLEOTIDE SEQUENCE [LARGE SCALE GENOMIC DNA]</scope>
    <source>
        <strain evidence="2 3">CGMCC 1.15358</strain>
    </source>
</reference>
<dbReference type="AlphaFoldDB" id="A0A917DIS9"/>
<proteinExistence type="predicted"/>